<dbReference type="Proteomes" id="UP000287033">
    <property type="component" value="Unassembled WGS sequence"/>
</dbReference>
<protein>
    <submittedName>
        <fullName evidence="2">Uncharacterized protein</fullName>
    </submittedName>
</protein>
<sequence>MVGKDRAESNRVAERAHGAAYPDVHCPTLYRSDRPSRLAHCTSEPPHLLSQPSPQTDRGGAPQSGRWNDFHPAQSNQEGEEMCIPTAQRIYLIFQLGRTLLVLYKTR</sequence>
<dbReference type="AlphaFoldDB" id="A0A401RIX9"/>
<organism evidence="2 3">
    <name type="scientific">Chiloscyllium punctatum</name>
    <name type="common">Brownbanded bambooshark</name>
    <name type="synonym">Hemiscyllium punctatum</name>
    <dbReference type="NCBI Taxonomy" id="137246"/>
    <lineage>
        <taxon>Eukaryota</taxon>
        <taxon>Metazoa</taxon>
        <taxon>Chordata</taxon>
        <taxon>Craniata</taxon>
        <taxon>Vertebrata</taxon>
        <taxon>Chondrichthyes</taxon>
        <taxon>Elasmobranchii</taxon>
        <taxon>Galeomorphii</taxon>
        <taxon>Galeoidea</taxon>
        <taxon>Orectolobiformes</taxon>
        <taxon>Hemiscylliidae</taxon>
        <taxon>Chiloscyllium</taxon>
    </lineage>
</organism>
<evidence type="ECO:0000313" key="3">
    <source>
        <dbReference type="Proteomes" id="UP000287033"/>
    </source>
</evidence>
<accession>A0A401RIX9</accession>
<proteinExistence type="predicted"/>
<name>A0A401RIX9_CHIPU</name>
<evidence type="ECO:0000313" key="2">
    <source>
        <dbReference type="EMBL" id="GCC18079.1"/>
    </source>
</evidence>
<feature type="region of interest" description="Disordered" evidence="1">
    <location>
        <begin position="36"/>
        <end position="78"/>
    </location>
</feature>
<comment type="caution">
    <text evidence="2">The sequence shown here is derived from an EMBL/GenBank/DDBJ whole genome shotgun (WGS) entry which is preliminary data.</text>
</comment>
<gene>
    <name evidence="2" type="ORF">chiPu_0022059</name>
</gene>
<dbReference type="EMBL" id="BEZZ01005731">
    <property type="protein sequence ID" value="GCC18079.1"/>
    <property type="molecule type" value="Genomic_DNA"/>
</dbReference>
<keyword evidence="3" id="KW-1185">Reference proteome</keyword>
<reference evidence="2 3" key="1">
    <citation type="journal article" date="2018" name="Nat. Ecol. Evol.">
        <title>Shark genomes provide insights into elasmobranch evolution and the origin of vertebrates.</title>
        <authorList>
            <person name="Hara Y"/>
            <person name="Yamaguchi K"/>
            <person name="Onimaru K"/>
            <person name="Kadota M"/>
            <person name="Koyanagi M"/>
            <person name="Keeley SD"/>
            <person name="Tatsumi K"/>
            <person name="Tanaka K"/>
            <person name="Motone F"/>
            <person name="Kageyama Y"/>
            <person name="Nozu R"/>
            <person name="Adachi N"/>
            <person name="Nishimura O"/>
            <person name="Nakagawa R"/>
            <person name="Tanegashima C"/>
            <person name="Kiyatake I"/>
            <person name="Matsumoto R"/>
            <person name="Murakumo K"/>
            <person name="Nishida K"/>
            <person name="Terakita A"/>
            <person name="Kuratani S"/>
            <person name="Sato K"/>
            <person name="Hyodo S Kuraku.S."/>
        </authorList>
    </citation>
    <scope>NUCLEOTIDE SEQUENCE [LARGE SCALE GENOMIC DNA]</scope>
</reference>
<evidence type="ECO:0000256" key="1">
    <source>
        <dbReference type="SAM" id="MobiDB-lite"/>
    </source>
</evidence>